<dbReference type="AlphaFoldDB" id="A0A7W9JK05"/>
<dbReference type="Gene3D" id="3.40.50.150">
    <property type="entry name" value="Vaccinia Virus protein VP39"/>
    <property type="match status" value="1"/>
</dbReference>
<organism evidence="2 3">
    <name type="scientific">Micrococcus endophyticus</name>
    <dbReference type="NCBI Taxonomy" id="455343"/>
    <lineage>
        <taxon>Bacteria</taxon>
        <taxon>Bacillati</taxon>
        <taxon>Actinomycetota</taxon>
        <taxon>Actinomycetes</taxon>
        <taxon>Micrococcales</taxon>
        <taxon>Micrococcaceae</taxon>
        <taxon>Micrococcus</taxon>
    </lineage>
</organism>
<dbReference type="InterPro" id="IPR029063">
    <property type="entry name" value="SAM-dependent_MTases_sf"/>
</dbReference>
<keyword evidence="2" id="KW-0489">Methyltransferase</keyword>
<sequence>MSAWPGRGKASDVAGSLRGRASDYATMMREPWHQLRIELVWRTLEPFVRPSSKWLDVGCGDGSLAMRAAISGHTIRIADVNPDMVAVATDALRGVTSARSWESLVLHEPAEAALGEHAEFYDVVTAHNVLEYVANRTGFARALAGRSRPGGIVSLLVANPVAVPLTTAVRTQDPRALLADLRGQGLRLGMPGKHVAAPPVDTTAVVDEIVAAGFTPVGFYGIRVFNEVMTDEHRKHEPGWLTDMVEAELLAAEREEYRAIARHHHLVFRREG</sequence>
<feature type="domain" description="Methyltransferase type 12" evidence="1">
    <location>
        <begin position="55"/>
        <end position="152"/>
    </location>
</feature>
<reference evidence="2 3" key="1">
    <citation type="submission" date="2020-08" db="EMBL/GenBank/DDBJ databases">
        <title>Sequencing the genomes of 1000 actinobacteria strains.</title>
        <authorList>
            <person name="Klenk H.-P."/>
        </authorList>
    </citation>
    <scope>NUCLEOTIDE SEQUENCE [LARGE SCALE GENOMIC DNA]</scope>
    <source>
        <strain evidence="2 3">DSM 17945</strain>
    </source>
</reference>
<evidence type="ECO:0000313" key="3">
    <source>
        <dbReference type="Proteomes" id="UP000567246"/>
    </source>
</evidence>
<name>A0A7W9JK05_9MICC</name>
<dbReference type="Pfam" id="PF08242">
    <property type="entry name" value="Methyltransf_12"/>
    <property type="match status" value="1"/>
</dbReference>
<accession>A0A7W9JK05</accession>
<dbReference type="GO" id="GO:0032259">
    <property type="term" value="P:methylation"/>
    <property type="evidence" value="ECO:0007669"/>
    <property type="project" value="UniProtKB-KW"/>
</dbReference>
<proteinExistence type="predicted"/>
<dbReference type="Proteomes" id="UP000567246">
    <property type="component" value="Unassembled WGS sequence"/>
</dbReference>
<dbReference type="SUPFAM" id="SSF53335">
    <property type="entry name" value="S-adenosyl-L-methionine-dependent methyltransferases"/>
    <property type="match status" value="1"/>
</dbReference>
<gene>
    <name evidence="2" type="ORF">HDA33_001912</name>
</gene>
<evidence type="ECO:0000313" key="2">
    <source>
        <dbReference type="EMBL" id="MBB5849348.1"/>
    </source>
</evidence>
<keyword evidence="3" id="KW-1185">Reference proteome</keyword>
<keyword evidence="2" id="KW-0808">Transferase</keyword>
<dbReference type="GO" id="GO:0008168">
    <property type="term" value="F:methyltransferase activity"/>
    <property type="evidence" value="ECO:0007669"/>
    <property type="project" value="UniProtKB-KW"/>
</dbReference>
<comment type="caution">
    <text evidence="2">The sequence shown here is derived from an EMBL/GenBank/DDBJ whole genome shotgun (WGS) entry which is preliminary data.</text>
</comment>
<protein>
    <submittedName>
        <fullName evidence="2">SAM-dependent methyltransferase</fullName>
    </submittedName>
</protein>
<evidence type="ECO:0000259" key="1">
    <source>
        <dbReference type="Pfam" id="PF08242"/>
    </source>
</evidence>
<dbReference type="EMBL" id="JACHMW010000001">
    <property type="protein sequence ID" value="MBB5849348.1"/>
    <property type="molecule type" value="Genomic_DNA"/>
</dbReference>
<dbReference type="InterPro" id="IPR013217">
    <property type="entry name" value="Methyltransf_12"/>
</dbReference>
<dbReference type="PANTHER" id="PTHR43861">
    <property type="entry name" value="TRANS-ACONITATE 2-METHYLTRANSFERASE-RELATED"/>
    <property type="match status" value="1"/>
</dbReference>
<dbReference type="CDD" id="cd02440">
    <property type="entry name" value="AdoMet_MTases"/>
    <property type="match status" value="1"/>
</dbReference>
<dbReference type="RefSeq" id="WP_184172862.1">
    <property type="nucleotide sequence ID" value="NZ_BAABAG010000025.1"/>
</dbReference>